<keyword evidence="2" id="KW-1185">Reference proteome</keyword>
<protein>
    <submittedName>
        <fullName evidence="1">SPOR domain-containing protein</fullName>
    </submittedName>
</protein>
<dbReference type="Proteomes" id="UP001501295">
    <property type="component" value="Unassembled WGS sequence"/>
</dbReference>
<sequence length="73" mass="8082">MRGAGPLSPQYARSMADEQWYYNTKTHAVEQGMVSPAVDRAGPYATREEAEHALAQIKANSEKWAAEDAAEDR</sequence>
<name>A0ABP8VP30_9MICO</name>
<reference evidence="2" key="1">
    <citation type="journal article" date="2019" name="Int. J. Syst. Evol. Microbiol.">
        <title>The Global Catalogue of Microorganisms (GCM) 10K type strain sequencing project: providing services to taxonomists for standard genome sequencing and annotation.</title>
        <authorList>
            <consortium name="The Broad Institute Genomics Platform"/>
            <consortium name="The Broad Institute Genome Sequencing Center for Infectious Disease"/>
            <person name="Wu L."/>
            <person name="Ma J."/>
        </authorList>
    </citation>
    <scope>NUCLEOTIDE SEQUENCE [LARGE SCALE GENOMIC DNA]</scope>
    <source>
        <strain evidence="2">JCM 18956</strain>
    </source>
</reference>
<evidence type="ECO:0000313" key="2">
    <source>
        <dbReference type="Proteomes" id="UP001501295"/>
    </source>
</evidence>
<gene>
    <name evidence="1" type="ORF">GCM10025780_06710</name>
</gene>
<dbReference type="EMBL" id="BAABLM010000001">
    <property type="protein sequence ID" value="GAA4667269.1"/>
    <property type="molecule type" value="Genomic_DNA"/>
</dbReference>
<evidence type="ECO:0000313" key="1">
    <source>
        <dbReference type="EMBL" id="GAA4667269.1"/>
    </source>
</evidence>
<comment type="caution">
    <text evidence="1">The sequence shown here is derived from an EMBL/GenBank/DDBJ whole genome shotgun (WGS) entry which is preliminary data.</text>
</comment>
<organism evidence="1 2">
    <name type="scientific">Frondihabitans cladoniiphilus</name>
    <dbReference type="NCBI Taxonomy" id="715785"/>
    <lineage>
        <taxon>Bacteria</taxon>
        <taxon>Bacillati</taxon>
        <taxon>Actinomycetota</taxon>
        <taxon>Actinomycetes</taxon>
        <taxon>Micrococcales</taxon>
        <taxon>Microbacteriaceae</taxon>
        <taxon>Frondihabitans</taxon>
    </lineage>
</organism>
<accession>A0ABP8VP30</accession>
<proteinExistence type="predicted"/>